<evidence type="ECO:0000313" key="1">
    <source>
        <dbReference type="EMBL" id="CAH6721876.1"/>
    </source>
</evidence>
<evidence type="ECO:0000313" key="2">
    <source>
        <dbReference type="Proteomes" id="UP001152531"/>
    </source>
</evidence>
<accession>A0ACA9YAU8</accession>
<organism evidence="1 2">
    <name type="scientific">[Candida] jaroonii</name>
    <dbReference type="NCBI Taxonomy" id="467808"/>
    <lineage>
        <taxon>Eukaryota</taxon>
        <taxon>Fungi</taxon>
        <taxon>Dikarya</taxon>
        <taxon>Ascomycota</taxon>
        <taxon>Saccharomycotina</taxon>
        <taxon>Pichiomycetes</taxon>
        <taxon>Debaryomycetaceae</taxon>
        <taxon>Yamadazyma</taxon>
    </lineage>
</organism>
<protein>
    <submittedName>
        <fullName evidence="1">Aprataxin-like protein</fullName>
    </submittedName>
</protein>
<proteinExistence type="predicted"/>
<gene>
    <name evidence="1" type="ORF">CLIB1444_07S04434</name>
</gene>
<dbReference type="Proteomes" id="UP001152531">
    <property type="component" value="Unassembled WGS sequence"/>
</dbReference>
<keyword evidence="2" id="KW-1185">Reference proteome</keyword>
<reference evidence="1" key="1">
    <citation type="submission" date="2022-06" db="EMBL/GenBank/DDBJ databases">
        <authorList>
            <person name="Legras J.-L."/>
            <person name="Devillers H."/>
            <person name="Grondin C."/>
        </authorList>
    </citation>
    <scope>NUCLEOTIDE SEQUENCE</scope>
    <source>
        <strain evidence="1">CLIB 1444</strain>
    </source>
</reference>
<name>A0ACA9YAU8_9ASCO</name>
<sequence>MFRLALETYIKNPRDPSVVFNDDNVVIIKDKFPKSLRHYLVIPKSNKFTKQHPIDAFEDDEFYLLVKGYVEKAKQLLIEDLKKDGFKDLDGYVQAGVHSIPSMNNIHVHVMTKDFASKCMKHKKHYNSFTSRFFVNFVDLNPLGRDINKVKHSTKEDEEDEEDEEEDSSYSSDDSGNFKSQLIERDPKILENILKSSLICCHCGQGFGSSFVKLKDHLRLEFKEKFGRPPIH</sequence>
<dbReference type="EMBL" id="CALSDN010000007">
    <property type="protein sequence ID" value="CAH6721876.1"/>
    <property type="molecule type" value="Genomic_DNA"/>
</dbReference>
<comment type="caution">
    <text evidence="1">The sequence shown here is derived from an EMBL/GenBank/DDBJ whole genome shotgun (WGS) entry which is preliminary data.</text>
</comment>